<name>A0A6N7VP51_9ACTO</name>
<comment type="caution">
    <text evidence="1">The sequence shown here is derived from an EMBL/GenBank/DDBJ whole genome shotgun (WGS) entry which is preliminary data.</text>
</comment>
<accession>A0A6N7VP51</accession>
<protein>
    <submittedName>
        <fullName evidence="1">Uncharacterized protein</fullName>
    </submittedName>
</protein>
<proteinExistence type="predicted"/>
<sequence>MITAKTLLEGPRGRRLLFEFAIISEQNDDDGTHALHEAMFWFSAKNAPASSFILSDTSNDKDPYSSIKSHQKSASVEAVISAMNQVPLAPVTSTRALGALADSVAHAVYWQEPDETDICLADSDMYAPLERIASHICDSKAIAWWSNPVDYNDQWEVRWVEDGQEVSGEPSSVSSQVLKQWEQSMQQWETTHKPDLSLPVDQLPGGEWHSTPPFLLHQSSRSILDAPLGLYCEEDGRCLSEARAYRLNVGAYEDKVFEIRSEQDWKYLCQTYPLEVATSRRAVWVPTTGQDLSWVMPNWKQVAADYAGVHLTVEAYLSCAGKALPIGNHASVIAGWNPDTTYWFDSAIRAAAEPYSWWRGDDLAGTWHRRDSH</sequence>
<organism evidence="1 2">
    <name type="scientific">Scrofimicrobium canadense</name>
    <dbReference type="NCBI Taxonomy" id="2652290"/>
    <lineage>
        <taxon>Bacteria</taxon>
        <taxon>Bacillati</taxon>
        <taxon>Actinomycetota</taxon>
        <taxon>Actinomycetes</taxon>
        <taxon>Actinomycetales</taxon>
        <taxon>Actinomycetaceae</taxon>
        <taxon>Scrofimicrobium</taxon>
    </lineage>
</organism>
<dbReference type="AlphaFoldDB" id="A0A6N7VP51"/>
<dbReference type="Proteomes" id="UP000470875">
    <property type="component" value="Unassembled WGS sequence"/>
</dbReference>
<keyword evidence="2" id="KW-1185">Reference proteome</keyword>
<dbReference type="EMBL" id="VULO01000002">
    <property type="protein sequence ID" value="MSS83477.1"/>
    <property type="molecule type" value="Genomic_DNA"/>
</dbReference>
<gene>
    <name evidence="1" type="ORF">FYJ24_01585</name>
</gene>
<evidence type="ECO:0000313" key="2">
    <source>
        <dbReference type="Proteomes" id="UP000470875"/>
    </source>
</evidence>
<evidence type="ECO:0000313" key="1">
    <source>
        <dbReference type="EMBL" id="MSS83477.1"/>
    </source>
</evidence>
<reference evidence="1 2" key="1">
    <citation type="submission" date="2019-08" db="EMBL/GenBank/DDBJ databases">
        <title>In-depth cultivation of the pig gut microbiome towards novel bacterial diversity and tailored functional studies.</title>
        <authorList>
            <person name="Wylensek D."/>
            <person name="Hitch T.C.A."/>
            <person name="Clavel T."/>
        </authorList>
    </citation>
    <scope>NUCLEOTIDE SEQUENCE [LARGE SCALE GENOMIC DNA]</scope>
    <source>
        <strain evidence="1 2">WB03_NA08</strain>
    </source>
</reference>
<dbReference type="RefSeq" id="WP_154542973.1">
    <property type="nucleotide sequence ID" value="NZ_VULO01000002.1"/>
</dbReference>